<accession>A0A2B4RH04</accession>
<evidence type="ECO:0000256" key="3">
    <source>
        <dbReference type="ARBA" id="ARBA00016310"/>
    </source>
</evidence>
<keyword evidence="6 7" id="KW-0720">Serine protease</keyword>
<dbReference type="Pfam" id="PF02897">
    <property type="entry name" value="Peptidase_S9_N"/>
    <property type="match status" value="2"/>
</dbReference>
<dbReference type="PANTHER" id="PTHR42881">
    <property type="entry name" value="PROLYL ENDOPEPTIDASE"/>
    <property type="match status" value="1"/>
</dbReference>
<evidence type="ECO:0000259" key="9">
    <source>
        <dbReference type="Pfam" id="PF02897"/>
    </source>
</evidence>
<dbReference type="GO" id="GO:0070012">
    <property type="term" value="F:oligopeptidase activity"/>
    <property type="evidence" value="ECO:0007669"/>
    <property type="project" value="TreeGrafter"/>
</dbReference>
<dbReference type="GO" id="GO:0004252">
    <property type="term" value="F:serine-type endopeptidase activity"/>
    <property type="evidence" value="ECO:0007669"/>
    <property type="project" value="UniProtKB-UniRule"/>
</dbReference>
<dbReference type="GO" id="GO:0005829">
    <property type="term" value="C:cytosol"/>
    <property type="evidence" value="ECO:0007669"/>
    <property type="project" value="TreeGrafter"/>
</dbReference>
<dbReference type="PANTHER" id="PTHR42881:SF2">
    <property type="entry name" value="PROLYL ENDOPEPTIDASE"/>
    <property type="match status" value="1"/>
</dbReference>
<dbReference type="SUPFAM" id="SSF50993">
    <property type="entry name" value="Peptidase/esterase 'gauge' domain"/>
    <property type="match status" value="1"/>
</dbReference>
<keyword evidence="11" id="KW-1185">Reference proteome</keyword>
<organism evidence="10 11">
    <name type="scientific">Stylophora pistillata</name>
    <name type="common">Smooth cauliflower coral</name>
    <dbReference type="NCBI Taxonomy" id="50429"/>
    <lineage>
        <taxon>Eukaryota</taxon>
        <taxon>Metazoa</taxon>
        <taxon>Cnidaria</taxon>
        <taxon>Anthozoa</taxon>
        <taxon>Hexacorallia</taxon>
        <taxon>Scleractinia</taxon>
        <taxon>Astrocoeniina</taxon>
        <taxon>Pocilloporidae</taxon>
        <taxon>Stylophora</taxon>
    </lineage>
</organism>
<dbReference type="InterPro" id="IPR002471">
    <property type="entry name" value="Pept_S9_AS"/>
</dbReference>
<dbReference type="OrthoDB" id="248387at2759"/>
<evidence type="ECO:0000256" key="1">
    <source>
        <dbReference type="ARBA" id="ARBA00001070"/>
    </source>
</evidence>
<proteinExistence type="inferred from homology"/>
<dbReference type="InterPro" id="IPR051167">
    <property type="entry name" value="Prolyl_oligopep/macrocyclase"/>
</dbReference>
<protein>
    <recommendedName>
        <fullName evidence="3 7">Prolyl endopeptidase</fullName>
        <ecNumber evidence="7">3.4.21.-</ecNumber>
    </recommendedName>
</protein>
<dbReference type="PRINTS" id="PR00862">
    <property type="entry name" value="PROLIGOPTASE"/>
</dbReference>
<keyword evidence="5 7" id="KW-0378">Hydrolase</keyword>
<dbReference type="SUPFAM" id="SSF53474">
    <property type="entry name" value="alpha/beta-Hydrolases"/>
    <property type="match status" value="1"/>
</dbReference>
<evidence type="ECO:0000256" key="6">
    <source>
        <dbReference type="ARBA" id="ARBA00022825"/>
    </source>
</evidence>
<dbReference type="Pfam" id="PF00326">
    <property type="entry name" value="Peptidase_S9"/>
    <property type="match status" value="1"/>
</dbReference>
<keyword evidence="4 7" id="KW-0645">Protease</keyword>
<feature type="domain" description="Peptidase S9A N-terminal" evidence="9">
    <location>
        <begin position="16"/>
        <end position="60"/>
    </location>
</feature>
<comment type="catalytic activity">
    <reaction evidence="1">
        <text>Hydrolysis of Pro-|-Xaa &gt;&gt; Ala-|-Xaa in oligopeptides.</text>
        <dbReference type="EC" id="3.4.21.26"/>
    </reaction>
</comment>
<evidence type="ECO:0000256" key="5">
    <source>
        <dbReference type="ARBA" id="ARBA00022801"/>
    </source>
</evidence>
<evidence type="ECO:0000313" key="11">
    <source>
        <dbReference type="Proteomes" id="UP000225706"/>
    </source>
</evidence>
<reference evidence="11" key="1">
    <citation type="journal article" date="2017" name="bioRxiv">
        <title>Comparative analysis of the genomes of Stylophora pistillata and Acropora digitifera provides evidence for extensive differences between species of corals.</title>
        <authorList>
            <person name="Voolstra C.R."/>
            <person name="Li Y."/>
            <person name="Liew Y.J."/>
            <person name="Baumgarten S."/>
            <person name="Zoccola D."/>
            <person name="Flot J.-F."/>
            <person name="Tambutte S."/>
            <person name="Allemand D."/>
            <person name="Aranda M."/>
        </authorList>
    </citation>
    <scope>NUCLEOTIDE SEQUENCE [LARGE SCALE GENOMIC DNA]</scope>
</reference>
<dbReference type="EC" id="3.4.21.-" evidence="7"/>
<feature type="domain" description="Peptidase S9A N-terminal" evidence="9">
    <location>
        <begin position="73"/>
        <end position="133"/>
    </location>
</feature>
<dbReference type="GO" id="GO:0006508">
    <property type="term" value="P:proteolysis"/>
    <property type="evidence" value="ECO:0007669"/>
    <property type="project" value="UniProtKB-KW"/>
</dbReference>
<evidence type="ECO:0000256" key="7">
    <source>
        <dbReference type="RuleBase" id="RU368024"/>
    </source>
</evidence>
<dbReference type="InterPro" id="IPR002470">
    <property type="entry name" value="Peptidase_S9A"/>
</dbReference>
<evidence type="ECO:0000259" key="8">
    <source>
        <dbReference type="Pfam" id="PF00326"/>
    </source>
</evidence>
<evidence type="ECO:0000256" key="4">
    <source>
        <dbReference type="ARBA" id="ARBA00022670"/>
    </source>
</evidence>
<comment type="similarity">
    <text evidence="2 7">Belongs to the peptidase S9A family.</text>
</comment>
<comment type="caution">
    <text evidence="10">The sequence shown here is derived from an EMBL/GenBank/DDBJ whole genome shotgun (WGS) entry which is preliminary data.</text>
</comment>
<sequence length="337" mass="38268">MREMFSDMPFMYGLLPFVKVVDNFDAEYEYITNEGTLFTFKTNLKSPRYKLITIDFSKPEMLTSNMASEICYPFVQRDESAVNDYHGTKIYDPYVWLEDPDSEGTKAFVEQQNAITMPYLAACETRENFKNRYDRIPYRVSNGYPKSVLRLHKLTGERLMTFPLDIGSIVGYSGKKKDSEGIELDGSHPLYLYGYGGFNISITPSFSVSRIVFMRHLGGIIAIPNLRGGGEYGETWHQAGCFGNKQNVFDDFQYAAIYLSQQKYTSPEKITICGGSNGGLLVGACINQRPDLFGCAVSQVPVMDMLKFHKFTIGHAWTTDYGSPDKEEDFQWLIKLA</sequence>
<dbReference type="InterPro" id="IPR023302">
    <property type="entry name" value="Pept_S9A_N"/>
</dbReference>
<dbReference type="AlphaFoldDB" id="A0A2B4RH04"/>
<evidence type="ECO:0000313" key="10">
    <source>
        <dbReference type="EMBL" id="PFX16089.1"/>
    </source>
</evidence>
<gene>
    <name evidence="10" type="primary">PREP</name>
    <name evidence="10" type="ORF">AWC38_SpisGene19664</name>
</gene>
<dbReference type="FunFam" id="3.40.50.1820:FF:000005">
    <property type="entry name" value="Prolyl endopeptidase"/>
    <property type="match status" value="1"/>
</dbReference>
<dbReference type="Proteomes" id="UP000225706">
    <property type="component" value="Unassembled WGS sequence"/>
</dbReference>
<dbReference type="InterPro" id="IPR029058">
    <property type="entry name" value="AB_hydrolase_fold"/>
</dbReference>
<feature type="domain" description="Peptidase S9 prolyl oligopeptidase catalytic" evidence="8">
    <location>
        <begin position="204"/>
        <end position="334"/>
    </location>
</feature>
<dbReference type="Gene3D" id="3.40.50.1820">
    <property type="entry name" value="alpha/beta hydrolase"/>
    <property type="match status" value="1"/>
</dbReference>
<dbReference type="PROSITE" id="PS00708">
    <property type="entry name" value="PRO_ENDOPEP_SER"/>
    <property type="match status" value="1"/>
</dbReference>
<dbReference type="EMBL" id="LSMT01000578">
    <property type="protein sequence ID" value="PFX16089.1"/>
    <property type="molecule type" value="Genomic_DNA"/>
</dbReference>
<dbReference type="Gene3D" id="2.130.10.120">
    <property type="entry name" value="Prolyl oligopeptidase, N-terminal domain"/>
    <property type="match status" value="1"/>
</dbReference>
<name>A0A2B4RH04_STYPI</name>
<dbReference type="InterPro" id="IPR001375">
    <property type="entry name" value="Peptidase_S9_cat"/>
</dbReference>
<dbReference type="STRING" id="50429.A0A2B4RH04"/>
<evidence type="ECO:0000256" key="2">
    <source>
        <dbReference type="ARBA" id="ARBA00005228"/>
    </source>
</evidence>